<gene>
    <name evidence="1" type="ORF">IEQ34_007295</name>
</gene>
<accession>A0AAV7H9W8</accession>
<organism evidence="1 2">
    <name type="scientific">Dendrobium chrysotoxum</name>
    <name type="common">Orchid</name>
    <dbReference type="NCBI Taxonomy" id="161865"/>
    <lineage>
        <taxon>Eukaryota</taxon>
        <taxon>Viridiplantae</taxon>
        <taxon>Streptophyta</taxon>
        <taxon>Embryophyta</taxon>
        <taxon>Tracheophyta</taxon>
        <taxon>Spermatophyta</taxon>
        <taxon>Magnoliopsida</taxon>
        <taxon>Liliopsida</taxon>
        <taxon>Asparagales</taxon>
        <taxon>Orchidaceae</taxon>
        <taxon>Epidendroideae</taxon>
        <taxon>Malaxideae</taxon>
        <taxon>Dendrobiinae</taxon>
        <taxon>Dendrobium</taxon>
    </lineage>
</organism>
<dbReference type="AlphaFoldDB" id="A0AAV7H9W8"/>
<proteinExistence type="predicted"/>
<keyword evidence="2" id="KW-1185">Reference proteome</keyword>
<evidence type="ECO:0000313" key="1">
    <source>
        <dbReference type="EMBL" id="KAH0464509.1"/>
    </source>
</evidence>
<reference evidence="1 2" key="1">
    <citation type="journal article" date="2021" name="Hortic Res">
        <title>Chromosome-scale assembly of the Dendrobium chrysotoxum genome enhances the understanding of orchid evolution.</title>
        <authorList>
            <person name="Zhang Y."/>
            <person name="Zhang G.Q."/>
            <person name="Zhang D."/>
            <person name="Liu X.D."/>
            <person name="Xu X.Y."/>
            <person name="Sun W.H."/>
            <person name="Yu X."/>
            <person name="Zhu X."/>
            <person name="Wang Z.W."/>
            <person name="Zhao X."/>
            <person name="Zhong W.Y."/>
            <person name="Chen H."/>
            <person name="Yin W.L."/>
            <person name="Huang T."/>
            <person name="Niu S.C."/>
            <person name="Liu Z.J."/>
        </authorList>
    </citation>
    <scope>NUCLEOTIDE SEQUENCE [LARGE SCALE GENOMIC DNA]</scope>
    <source>
        <strain evidence="1">Lindl</strain>
    </source>
</reference>
<evidence type="ECO:0000313" key="2">
    <source>
        <dbReference type="Proteomes" id="UP000775213"/>
    </source>
</evidence>
<protein>
    <submittedName>
        <fullName evidence="1">Uncharacterized protein</fullName>
    </submittedName>
</protein>
<comment type="caution">
    <text evidence="1">The sequence shown here is derived from an EMBL/GenBank/DDBJ whole genome shotgun (WGS) entry which is preliminary data.</text>
</comment>
<dbReference type="EMBL" id="JAGFBR010000007">
    <property type="protein sequence ID" value="KAH0464509.1"/>
    <property type="molecule type" value="Genomic_DNA"/>
</dbReference>
<sequence length="81" mass="9341">MVLLLNATIIRPNIDDSVHLHVIVFPYVEFSLPDGFEDNSFILSDEQHNNLFKVSSSLRLPFDPVLRDLNPHCFITDMFLP</sequence>
<name>A0AAV7H9W8_DENCH</name>
<dbReference type="Proteomes" id="UP000775213">
    <property type="component" value="Unassembled WGS sequence"/>
</dbReference>